<evidence type="ECO:0000313" key="1">
    <source>
        <dbReference type="EMBL" id="KAG8008898.1"/>
    </source>
</evidence>
<dbReference type="Proteomes" id="UP000805704">
    <property type="component" value="Chromosome 18"/>
</dbReference>
<comment type="caution">
    <text evidence="1">The sequence shown here is derived from an EMBL/GenBank/DDBJ whole genome shotgun (WGS) entry which is preliminary data.</text>
</comment>
<protein>
    <submittedName>
        <fullName evidence="1">Uncharacterized protein</fullName>
    </submittedName>
</protein>
<proteinExistence type="predicted"/>
<accession>A0ACB7F4D3</accession>
<name>A0ACB7F4D3_NIBAL</name>
<organism evidence="1 2">
    <name type="scientific">Nibea albiflora</name>
    <name type="common">Yellow drum</name>
    <name type="synonym">Corvina albiflora</name>
    <dbReference type="NCBI Taxonomy" id="240163"/>
    <lineage>
        <taxon>Eukaryota</taxon>
        <taxon>Metazoa</taxon>
        <taxon>Chordata</taxon>
        <taxon>Craniata</taxon>
        <taxon>Vertebrata</taxon>
        <taxon>Euteleostomi</taxon>
        <taxon>Actinopterygii</taxon>
        <taxon>Neopterygii</taxon>
        <taxon>Teleostei</taxon>
        <taxon>Neoteleostei</taxon>
        <taxon>Acanthomorphata</taxon>
        <taxon>Eupercaria</taxon>
        <taxon>Sciaenidae</taxon>
        <taxon>Nibea</taxon>
    </lineage>
</organism>
<reference evidence="1" key="1">
    <citation type="submission" date="2020-04" db="EMBL/GenBank/DDBJ databases">
        <title>A chromosome-scale assembly and high-density genetic map of the yellow drum (Nibea albiflora) genome.</title>
        <authorList>
            <person name="Xu D."/>
            <person name="Zhang W."/>
            <person name="Chen R."/>
            <person name="Tan P."/>
            <person name="Wang L."/>
            <person name="Song H."/>
            <person name="Tian L."/>
            <person name="Zhu Q."/>
            <person name="Wang B."/>
        </authorList>
    </citation>
    <scope>NUCLEOTIDE SEQUENCE</scope>
    <source>
        <strain evidence="1">ZJHYS-2018</strain>
    </source>
</reference>
<sequence>MREEGMDVEMKGWRRGSRDEERSQAYEHQLVAVKTLFTYSDWTEPPVVPEKRKGTDERDSKGQPTQSGSRLYPSHDIQLESVSKTASKAETIEEEDNKKTGGEQRLCESESVRERKCEVDRDAESVCRCDHPGVQNRLTPTLTFLCIIWKSRGMTVWMHAHP</sequence>
<gene>
    <name evidence="1" type="ORF">GBF38_011442</name>
</gene>
<keyword evidence="2" id="KW-1185">Reference proteome</keyword>
<evidence type="ECO:0000313" key="2">
    <source>
        <dbReference type="Proteomes" id="UP000805704"/>
    </source>
</evidence>
<dbReference type="EMBL" id="CM024806">
    <property type="protein sequence ID" value="KAG8008898.1"/>
    <property type="molecule type" value="Genomic_DNA"/>
</dbReference>